<name>A0AA38IPD5_9CUCU</name>
<organism evidence="2 3">
    <name type="scientific">Zophobas morio</name>
    <dbReference type="NCBI Taxonomy" id="2755281"/>
    <lineage>
        <taxon>Eukaryota</taxon>
        <taxon>Metazoa</taxon>
        <taxon>Ecdysozoa</taxon>
        <taxon>Arthropoda</taxon>
        <taxon>Hexapoda</taxon>
        <taxon>Insecta</taxon>
        <taxon>Pterygota</taxon>
        <taxon>Neoptera</taxon>
        <taxon>Endopterygota</taxon>
        <taxon>Coleoptera</taxon>
        <taxon>Polyphaga</taxon>
        <taxon>Cucujiformia</taxon>
        <taxon>Tenebrionidae</taxon>
        <taxon>Zophobas</taxon>
    </lineage>
</organism>
<keyword evidence="3" id="KW-1185">Reference proteome</keyword>
<evidence type="ECO:0000256" key="1">
    <source>
        <dbReference type="SAM" id="MobiDB-lite"/>
    </source>
</evidence>
<dbReference type="AlphaFoldDB" id="A0AA38IPD5"/>
<reference evidence="2" key="1">
    <citation type="journal article" date="2023" name="G3 (Bethesda)">
        <title>Whole genome assemblies of Zophobas morio and Tenebrio molitor.</title>
        <authorList>
            <person name="Kaur S."/>
            <person name="Stinson S.A."/>
            <person name="diCenzo G.C."/>
        </authorList>
    </citation>
    <scope>NUCLEOTIDE SEQUENCE</scope>
    <source>
        <strain evidence="2">QUZm001</strain>
    </source>
</reference>
<gene>
    <name evidence="2" type="ORF">Zmor_009586</name>
</gene>
<evidence type="ECO:0000313" key="2">
    <source>
        <dbReference type="EMBL" id="KAJ3657806.1"/>
    </source>
</evidence>
<comment type="caution">
    <text evidence="2">The sequence shown here is derived from an EMBL/GenBank/DDBJ whole genome shotgun (WGS) entry which is preliminary data.</text>
</comment>
<accession>A0AA38IPD5</accession>
<evidence type="ECO:0000313" key="3">
    <source>
        <dbReference type="Proteomes" id="UP001168821"/>
    </source>
</evidence>
<dbReference type="EMBL" id="JALNTZ010000003">
    <property type="protein sequence ID" value="KAJ3657806.1"/>
    <property type="molecule type" value="Genomic_DNA"/>
</dbReference>
<proteinExistence type="predicted"/>
<sequence>MGQVIANKLPTVCVPGGFVNNTLIHRYDFLESGAICTLKVVGSQQPCNTERKKSLEIQTSVLVVPRSQLIEQRRTATFLCKPAFSYSESAVVTIRSGKFRTASSLADDRLYAAPIPESPFPFPRHRSRADAGRHTRFLPFPMDRIRDSLTQWVDVCPRAGAAPAAGRRKRTADAPGNMLEVARGS</sequence>
<protein>
    <submittedName>
        <fullName evidence="2">Uncharacterized protein</fullName>
    </submittedName>
</protein>
<feature type="region of interest" description="Disordered" evidence="1">
    <location>
        <begin position="163"/>
        <end position="185"/>
    </location>
</feature>
<dbReference type="Proteomes" id="UP001168821">
    <property type="component" value="Unassembled WGS sequence"/>
</dbReference>